<evidence type="ECO:0000256" key="1">
    <source>
        <dbReference type="ARBA" id="ARBA00022801"/>
    </source>
</evidence>
<dbReference type="RefSeq" id="WP_083345202.1">
    <property type="nucleotide sequence ID" value="NZ_LT629690.1"/>
</dbReference>
<dbReference type="InterPro" id="IPR036457">
    <property type="entry name" value="PPM-type-like_dom_sf"/>
</dbReference>
<evidence type="ECO:0000259" key="3">
    <source>
        <dbReference type="SMART" id="SM00331"/>
    </source>
</evidence>
<feature type="transmembrane region" description="Helical" evidence="2">
    <location>
        <begin position="51"/>
        <end position="71"/>
    </location>
</feature>
<dbReference type="SMART" id="SM00331">
    <property type="entry name" value="PP2C_SIG"/>
    <property type="match status" value="1"/>
</dbReference>
<keyword evidence="1" id="KW-0378">Hydrolase</keyword>
<keyword evidence="5" id="KW-1185">Reference proteome</keyword>
<keyword evidence="2" id="KW-0472">Membrane</keyword>
<dbReference type="EMBL" id="LT629690">
    <property type="protein sequence ID" value="SDF38133.1"/>
    <property type="molecule type" value="Genomic_DNA"/>
</dbReference>
<feature type="transmembrane region" description="Helical" evidence="2">
    <location>
        <begin position="171"/>
        <end position="193"/>
    </location>
</feature>
<evidence type="ECO:0000313" key="5">
    <source>
        <dbReference type="Proteomes" id="UP000182427"/>
    </source>
</evidence>
<dbReference type="Pfam" id="PF07228">
    <property type="entry name" value="SpoIIE"/>
    <property type="match status" value="1"/>
</dbReference>
<organism evidence="4 5">
    <name type="scientific">Terriglobus roseus</name>
    <dbReference type="NCBI Taxonomy" id="392734"/>
    <lineage>
        <taxon>Bacteria</taxon>
        <taxon>Pseudomonadati</taxon>
        <taxon>Acidobacteriota</taxon>
        <taxon>Terriglobia</taxon>
        <taxon>Terriglobales</taxon>
        <taxon>Acidobacteriaceae</taxon>
        <taxon>Terriglobus</taxon>
    </lineage>
</organism>
<dbReference type="AlphaFoldDB" id="A0A1G7KLL1"/>
<keyword evidence="2" id="KW-0812">Transmembrane</keyword>
<feature type="transmembrane region" description="Helical" evidence="2">
    <location>
        <begin position="23"/>
        <end position="45"/>
    </location>
</feature>
<protein>
    <submittedName>
        <fullName evidence="4">Serine phosphatase RsbU, regulator of sigma subunit</fullName>
    </submittedName>
</protein>
<reference evidence="4 5" key="1">
    <citation type="submission" date="2016-10" db="EMBL/GenBank/DDBJ databases">
        <authorList>
            <person name="de Groot N.N."/>
        </authorList>
    </citation>
    <scope>NUCLEOTIDE SEQUENCE [LARGE SCALE GENOMIC DNA]</scope>
    <source>
        <strain evidence="4 5">GAS232</strain>
    </source>
</reference>
<feature type="transmembrane region" description="Helical" evidence="2">
    <location>
        <begin position="141"/>
        <end position="159"/>
    </location>
</feature>
<dbReference type="Proteomes" id="UP000182427">
    <property type="component" value="Chromosome I"/>
</dbReference>
<keyword evidence="2" id="KW-1133">Transmembrane helix</keyword>
<evidence type="ECO:0000313" key="4">
    <source>
        <dbReference type="EMBL" id="SDF38133.1"/>
    </source>
</evidence>
<dbReference type="InterPro" id="IPR052016">
    <property type="entry name" value="Bact_Sigma-Reg"/>
</dbReference>
<name>A0A1G7KLL1_9BACT</name>
<dbReference type="SUPFAM" id="SSF81606">
    <property type="entry name" value="PP2C-like"/>
    <property type="match status" value="1"/>
</dbReference>
<dbReference type="PANTHER" id="PTHR43156:SF2">
    <property type="entry name" value="STAGE II SPORULATION PROTEIN E"/>
    <property type="match status" value="1"/>
</dbReference>
<dbReference type="GO" id="GO:0016791">
    <property type="term" value="F:phosphatase activity"/>
    <property type="evidence" value="ECO:0007669"/>
    <property type="project" value="TreeGrafter"/>
</dbReference>
<sequence>MNDLQIASRAFRTALLASERRRILGVTAFLLIFAIAIIARVLVFSSHMSPWGAVFLLVVVAYELWILHKVGRALETGQDLSDWLLWFNILAEVAVPVLGVAYFSSPLLAVDYRAVATPWVLALFPLIMLSVLRLNPLVSRVLGFIAACGFLASACYLGWRLNLQELRAHTAAETAVIFYAAVLLASGFIAGMVSSEVRSHVEAALHEAEVERQLKQVEHDLEIARSIQQSLLPRIRPTVNGLEISGWNLPADATGGDYFDWTPLRDGRVVVTLADVTGHGIGPALLASLCRAYARSSFDIHADVGHAMQHINRFFGEDLPAGKFATFVAAVCSTEEAKVELLSAGHGPLFVYSSAQDTFAQFGAQAIPLGLLPELNSAEPIVLHLDEGDMVVLATDGFFEWEDASGEQFGLERLEHAVRKARHLAPEEIIAELYHAVRDFAAGTKQMDDLTAVVIKRVPLAA</sequence>
<dbReference type="OrthoDB" id="9807247at2"/>
<accession>A0A1G7KLL1</accession>
<feature type="transmembrane region" description="Helical" evidence="2">
    <location>
        <begin position="116"/>
        <end position="134"/>
    </location>
</feature>
<gene>
    <name evidence="4" type="ORF">SAMN05444167_2234</name>
</gene>
<feature type="transmembrane region" description="Helical" evidence="2">
    <location>
        <begin position="83"/>
        <end position="104"/>
    </location>
</feature>
<dbReference type="Gene3D" id="3.60.40.10">
    <property type="entry name" value="PPM-type phosphatase domain"/>
    <property type="match status" value="1"/>
</dbReference>
<proteinExistence type="predicted"/>
<dbReference type="InterPro" id="IPR001932">
    <property type="entry name" value="PPM-type_phosphatase-like_dom"/>
</dbReference>
<evidence type="ECO:0000256" key="2">
    <source>
        <dbReference type="SAM" id="Phobius"/>
    </source>
</evidence>
<feature type="domain" description="PPM-type phosphatase" evidence="3">
    <location>
        <begin position="239"/>
        <end position="457"/>
    </location>
</feature>
<dbReference type="PANTHER" id="PTHR43156">
    <property type="entry name" value="STAGE II SPORULATION PROTEIN E-RELATED"/>
    <property type="match status" value="1"/>
</dbReference>